<reference evidence="1" key="1">
    <citation type="journal article" date="2023" name="Antibiotics">
        <title>Genomic Characterization of Antibiotic-Resistant Campylobacterales Isolated from Chilean Poultry Meat.</title>
        <authorList>
            <person name="Concha-Toloza M."/>
            <person name="Lopez-Cantillo M."/>
            <person name="Molina-Mora J.A."/>
            <person name="Collado L."/>
        </authorList>
    </citation>
    <scope>NUCLEOTIDE SEQUENCE</scope>
    <source>
        <strain evidence="1">FR1p273A</strain>
    </source>
</reference>
<gene>
    <name evidence="1" type="ORF">PT520_09710</name>
</gene>
<name>A0AAW6VPQ3_9BACT</name>
<comment type="caution">
    <text evidence="1">The sequence shown here is derived from an EMBL/GenBank/DDBJ whole genome shotgun (WGS) entry which is preliminary data.</text>
</comment>
<evidence type="ECO:0000313" key="2">
    <source>
        <dbReference type="Proteomes" id="UP001237843"/>
    </source>
</evidence>
<evidence type="ECO:0008006" key="3">
    <source>
        <dbReference type="Google" id="ProtNLM"/>
    </source>
</evidence>
<dbReference type="RefSeq" id="WP_284074958.1">
    <property type="nucleotide sequence ID" value="NZ_JAQTJH010000012.1"/>
</dbReference>
<dbReference type="EMBL" id="JAQTJH010000012">
    <property type="protein sequence ID" value="MDK2062792.1"/>
    <property type="molecule type" value="Genomic_DNA"/>
</dbReference>
<protein>
    <recommendedName>
        <fullName evidence="3">Large polyvalent protein associated domain-containing protein</fullName>
    </recommendedName>
</protein>
<dbReference type="AlphaFoldDB" id="A0AAW6VPQ3"/>
<proteinExistence type="predicted"/>
<sequence>MNNIQLPDGWEEVQKENIASIIPDGWQEVGSQVQVNQNPFIQQGEEGYNNQVHTMDMDAINNSVQKINEPKSFLDTVKDFGFNILNGFKKGADATAEPFVNAIQKSQDTLIKPIANNPVVRAVEDTANFFTPIGEFDFASQYDKKEDFANKAIQEQDLPLSAYNDINKLANTDLTLFANAKDGKDTYNENLAKIVIDKFGFDDLGIGEDGKYYATKGNEVVQLNKDSLAEITSSIYGDKMEILGSIIGAKKGYDVGKNFGTKGKFVGSLAGGAIGAGAGTVVDMLDSIISNGEKLNATQILDEVGKSAALDAGAGLVTAGVIKGGGTLIDMNPWTIQKKADAYINDVLKVNDNPEAEKQIVENAQAFGGKGNQDLTKLATFDETQKSLTDLYDNSVEARNAVRADNEALTTNLFNKLNIDEIKTDNIANTNEKIAGNISGEVSGIENYWNDLYVQTKDDIVKIAGNDNIPIKPTTVDTVNKNIKSLETVDNVQKRSIEPDKLNEFQKDYSSMLDAIQINLKQEVPTPDGQFVKEDVNSYTLTGMMDLQKKFNDFFYKHEDKLTSQQKKNLGEIKTSIYDDIENYIGYKFDGDAQTAKMVKDKWAEVNSDLGNWKKTKGRQKILQDIIDSKVDINQLTSKFISDTGNIDKDGFDMLGNIGYQLSKTNPEKLDEFYGSIVNNMLESTKIKETVNQQDVRYLDFEKFNKLYDDLRGQTLNKTFGRTQRGKEILNTLDTFRELAKNEEKIQNAVLKNQTPLSESGRTSKENTRVFLFGVSYAIRHRLLGYFSKRMFKSDAFHSVVTDMAKNRRYGLKEFDDSISKLQYQNEKLPVNKKFSEDEIEDLIGVRKEIEAFKSQRENEFNSLKDILKDIDSLEEKRLVEEQFIQESKREAQMLEEKTKANMLLEHKAIIPPVQIKEGAKEPLPLDIQDRISVANTKQPSIEPVGKTKPTTFDNFTSTMGIDKNEIIKKVEQENNTKQVLENPVFNQDNLKLTAPKDGKYNFDDLVEFEGIVKATGDNPADVLQMDKFTNMKGIRNALTRYSEGNPTARDIEILDSIQRFMDNEGDRFKTKVDDTNPNFDKEFEEADKAGNIPFSSPTVGGASIGAASGTQTDFNQDGKVDEVDVMIGTLIGTIGIKKTMDIFPQHFKK</sequence>
<reference evidence="1" key="2">
    <citation type="submission" date="2023-02" db="EMBL/GenBank/DDBJ databases">
        <authorList>
            <person name="Concha-Toloza M."/>
            <person name="Lopez-Cantillo M."/>
            <person name="Molina-Mora J."/>
            <person name="Collado L."/>
        </authorList>
    </citation>
    <scope>NUCLEOTIDE SEQUENCE</scope>
    <source>
        <strain evidence="1">FR1p273A</strain>
    </source>
</reference>
<accession>A0AAW6VPQ3</accession>
<organism evidence="1 2">
    <name type="scientific">Aliarcobacter butzleri</name>
    <dbReference type="NCBI Taxonomy" id="28197"/>
    <lineage>
        <taxon>Bacteria</taxon>
        <taxon>Pseudomonadati</taxon>
        <taxon>Campylobacterota</taxon>
        <taxon>Epsilonproteobacteria</taxon>
        <taxon>Campylobacterales</taxon>
        <taxon>Arcobacteraceae</taxon>
        <taxon>Aliarcobacter</taxon>
    </lineage>
</organism>
<evidence type="ECO:0000313" key="1">
    <source>
        <dbReference type="EMBL" id="MDK2062792.1"/>
    </source>
</evidence>
<dbReference type="Proteomes" id="UP001237843">
    <property type="component" value="Unassembled WGS sequence"/>
</dbReference>